<evidence type="ECO:0000313" key="1">
    <source>
        <dbReference type="EMBL" id="KAI5438491.1"/>
    </source>
</evidence>
<comment type="caution">
    <text evidence="1">The sequence shown here is derived from an EMBL/GenBank/DDBJ whole genome shotgun (WGS) entry which is preliminary data.</text>
</comment>
<sequence length="94" mass="10742">MTPSDVVLPLIVRCVHSHQVWDEIHKYIFAHTNTKSHQLGSELKSITKAYIIQYRTTLRPIIEAEPMLLSHEAKLERAKKSILTEPLSINVALV</sequence>
<dbReference type="Gramene" id="Psat02G0428900-T1">
    <property type="protein sequence ID" value="KAI5438491.1"/>
    <property type="gene ID" value="KIW84_024289"/>
</dbReference>
<gene>
    <name evidence="1" type="ORF">KIW84_024289</name>
</gene>
<reference evidence="1 2" key="1">
    <citation type="journal article" date="2022" name="Nat. Genet.">
        <title>Improved pea reference genome and pan-genome highlight genomic features and evolutionary characteristics.</title>
        <authorList>
            <person name="Yang T."/>
            <person name="Liu R."/>
            <person name="Luo Y."/>
            <person name="Hu S."/>
            <person name="Wang D."/>
            <person name="Wang C."/>
            <person name="Pandey M.K."/>
            <person name="Ge S."/>
            <person name="Xu Q."/>
            <person name="Li N."/>
            <person name="Li G."/>
            <person name="Huang Y."/>
            <person name="Saxena R.K."/>
            <person name="Ji Y."/>
            <person name="Li M."/>
            <person name="Yan X."/>
            <person name="He Y."/>
            <person name="Liu Y."/>
            <person name="Wang X."/>
            <person name="Xiang C."/>
            <person name="Varshney R.K."/>
            <person name="Ding H."/>
            <person name="Gao S."/>
            <person name="Zong X."/>
        </authorList>
    </citation>
    <scope>NUCLEOTIDE SEQUENCE [LARGE SCALE GENOMIC DNA]</scope>
    <source>
        <strain evidence="1 2">cv. Zhongwan 6</strain>
    </source>
</reference>
<proteinExistence type="predicted"/>
<name>A0A9D4YF79_PEA</name>
<protein>
    <submittedName>
        <fullName evidence="1">Uncharacterized protein</fullName>
    </submittedName>
</protein>
<dbReference type="EMBL" id="JAMSHJ010000002">
    <property type="protein sequence ID" value="KAI5438491.1"/>
    <property type="molecule type" value="Genomic_DNA"/>
</dbReference>
<dbReference type="Proteomes" id="UP001058974">
    <property type="component" value="Chromosome 2"/>
</dbReference>
<evidence type="ECO:0000313" key="2">
    <source>
        <dbReference type="Proteomes" id="UP001058974"/>
    </source>
</evidence>
<keyword evidence="2" id="KW-1185">Reference proteome</keyword>
<organism evidence="1 2">
    <name type="scientific">Pisum sativum</name>
    <name type="common">Garden pea</name>
    <name type="synonym">Lathyrus oleraceus</name>
    <dbReference type="NCBI Taxonomy" id="3888"/>
    <lineage>
        <taxon>Eukaryota</taxon>
        <taxon>Viridiplantae</taxon>
        <taxon>Streptophyta</taxon>
        <taxon>Embryophyta</taxon>
        <taxon>Tracheophyta</taxon>
        <taxon>Spermatophyta</taxon>
        <taxon>Magnoliopsida</taxon>
        <taxon>eudicotyledons</taxon>
        <taxon>Gunneridae</taxon>
        <taxon>Pentapetalae</taxon>
        <taxon>rosids</taxon>
        <taxon>fabids</taxon>
        <taxon>Fabales</taxon>
        <taxon>Fabaceae</taxon>
        <taxon>Papilionoideae</taxon>
        <taxon>50 kb inversion clade</taxon>
        <taxon>NPAAA clade</taxon>
        <taxon>Hologalegina</taxon>
        <taxon>IRL clade</taxon>
        <taxon>Fabeae</taxon>
        <taxon>Lathyrus</taxon>
    </lineage>
</organism>
<dbReference type="AlphaFoldDB" id="A0A9D4YF79"/>
<accession>A0A9D4YF79</accession>